<evidence type="ECO:0000313" key="1">
    <source>
        <dbReference type="EMBL" id="VEN74523.1"/>
    </source>
</evidence>
<proteinExistence type="predicted"/>
<dbReference type="Gene3D" id="3.40.50.1000">
    <property type="entry name" value="HAD superfamily/HAD-like"/>
    <property type="match status" value="1"/>
</dbReference>
<name>A0A484HJ74_9BACT</name>
<organism evidence="1">
    <name type="scientific">uncultured Desulfobacteraceae bacterium</name>
    <dbReference type="NCBI Taxonomy" id="218296"/>
    <lineage>
        <taxon>Bacteria</taxon>
        <taxon>Pseudomonadati</taxon>
        <taxon>Thermodesulfobacteriota</taxon>
        <taxon>Desulfobacteria</taxon>
        <taxon>Desulfobacterales</taxon>
        <taxon>Desulfobacteraceae</taxon>
        <taxon>environmental samples</taxon>
    </lineage>
</organism>
<dbReference type="EMBL" id="CAACVI010000034">
    <property type="protein sequence ID" value="VEN74523.1"/>
    <property type="molecule type" value="Genomic_DNA"/>
</dbReference>
<dbReference type="AlphaFoldDB" id="A0A484HJ74"/>
<dbReference type="InterPro" id="IPR023214">
    <property type="entry name" value="HAD_sf"/>
</dbReference>
<evidence type="ECO:0008006" key="2">
    <source>
        <dbReference type="Google" id="ProtNLM"/>
    </source>
</evidence>
<protein>
    <recommendedName>
        <fullName evidence="2">Haloacid dehalogenase-like hydrolase</fullName>
    </recommendedName>
</protein>
<sequence length="212" mass="24317">MPFNLGKRLIIGIDFDNTLIRYDSLFYKLAAQKEFISGEFPKDKTAIRDFVRALPDGETKWQRLQALAYGPEIEDAFLPEGLVDFFGFCKEKGIKIYIVSHKTKFASQSISRDNLRKCALGWMERRGFFDSDGFGISRNNVFFESTREKKIMRIVQLKCGHFIDDLEEIFLEPKFPGNTGKILYAPQGTIISAPGLVILKSWNAIKDYFSSE</sequence>
<reference evidence="1" key="1">
    <citation type="submission" date="2019-01" db="EMBL/GenBank/DDBJ databases">
        <authorList>
            <consortium name="Genoscope - CEA"/>
            <person name="William W."/>
        </authorList>
    </citation>
    <scope>NUCLEOTIDE SEQUENCE</scope>
    <source>
        <strain evidence="1">CR-1</strain>
    </source>
</reference>
<accession>A0A484HJ74</accession>
<dbReference type="InterPro" id="IPR036412">
    <property type="entry name" value="HAD-like_sf"/>
</dbReference>
<gene>
    <name evidence="1" type="ORF">EPICR_40105</name>
</gene>
<dbReference type="SUPFAM" id="SSF56784">
    <property type="entry name" value="HAD-like"/>
    <property type="match status" value="1"/>
</dbReference>